<feature type="domain" description="FAD-binding PCMH-type" evidence="5">
    <location>
        <begin position="1"/>
        <end position="157"/>
    </location>
</feature>
<dbReference type="PROSITE" id="PS51387">
    <property type="entry name" value="FAD_PCMH"/>
    <property type="match status" value="1"/>
</dbReference>
<dbReference type="InterPro" id="IPR050416">
    <property type="entry name" value="FAD-linked_Oxidoreductase"/>
</dbReference>
<evidence type="ECO:0000256" key="2">
    <source>
        <dbReference type="ARBA" id="ARBA00022630"/>
    </source>
</evidence>
<keyword evidence="2" id="KW-0285">Flavoprotein</keyword>
<protein>
    <submittedName>
        <fullName evidence="6">FAD-binding protein</fullName>
    </submittedName>
</protein>
<dbReference type="EMBL" id="KC520520">
    <property type="protein sequence ID" value="AGK29877.1"/>
    <property type="molecule type" value="Genomic_DNA"/>
</dbReference>
<dbReference type="AlphaFoldDB" id="M9Z699"/>
<sequence>MTLKAISRAHPTVSFSIKAGSHIAPAGFNSTTGLLIDMSLFNQVAYNEETTLVEIGSGLLWYPSVCKELKKYGRNVNGATSCTGVGVSGFNLGGGYGNKANQFGLAMDTIKAIEIVLPDGEIKTVSENSDADLFWALKGGGNNFGIVTKWTMETHPQGAVYTNRLNYKKEYFGEMQAAIWAYIQKQVPKSHVEIVFEWSVNPAEKEIDSVIHANIFYDGTVAPADLFKEFTDIEHTSRKEKERCSWFELMESLPNPHDTYIMEWSTEDPGRKTPQGYRGRYACVMLSRYTPALIKRIIELAADVAKGLKYHGGYRFFPVIRPGSPTMFQNSPPSAWPHGPEALFPLPIQCSWKGEENDKYWLNVLETFCENIRQFAIEQGCTKDGVPMYYNLALDGTDVSLIYRENLPRLIDLRARYDKLGVMNRFWQYGNLQWDELYEYVATFIVTAAEWRIFQYNSEGQQRGAECPPSSDIIQPGQYTLLATSGEPACVGLVATHPRSRVPTALNSPTSKPRYWTRVHCRDSKCLISGLKTQTYSRLKVAHIFPRGHEAEWIRKGYHDKITDTADEATMGGPSKIDSIQNMITLRKDLYDAWVNYEFGVNPNNDYRITAFTNGNDDINGLRLHLDHIQDPSLRPLDELFMDHFKQGLLKHTRGVGDEPEWGYEVYDDILCEGSFDMSNTVWETEEGKRHLELALADRLFDHRMTP</sequence>
<organism evidence="6">
    <name type="scientific">Volvariella volvacea</name>
    <dbReference type="NCBI Taxonomy" id="36659"/>
    <lineage>
        <taxon>Eukaryota</taxon>
        <taxon>Fungi</taxon>
        <taxon>Dikarya</taxon>
        <taxon>Basidiomycota</taxon>
        <taxon>Agaricomycotina</taxon>
        <taxon>Agaricomycetes</taxon>
        <taxon>Agaricomycetidae</taxon>
        <taxon>Agaricales</taxon>
        <taxon>Pluteineae</taxon>
        <taxon>Pluteaceae</taxon>
        <taxon>Volvariella</taxon>
    </lineage>
</organism>
<dbReference type="PANTHER" id="PTHR42973:SF13">
    <property type="entry name" value="FAD-BINDING PCMH-TYPE DOMAIN-CONTAINING PROTEIN"/>
    <property type="match status" value="1"/>
</dbReference>
<dbReference type="Gene3D" id="3.40.462.20">
    <property type="match status" value="1"/>
</dbReference>
<dbReference type="GO" id="GO:0016491">
    <property type="term" value="F:oxidoreductase activity"/>
    <property type="evidence" value="ECO:0007669"/>
    <property type="project" value="UniProtKB-KW"/>
</dbReference>
<dbReference type="Pfam" id="PF13391">
    <property type="entry name" value="HNH_2"/>
    <property type="match status" value="1"/>
</dbReference>
<dbReference type="InterPro" id="IPR003615">
    <property type="entry name" value="HNH_nuc"/>
</dbReference>
<dbReference type="InterPro" id="IPR016169">
    <property type="entry name" value="FAD-bd_PCMH_sub2"/>
</dbReference>
<evidence type="ECO:0000256" key="3">
    <source>
        <dbReference type="ARBA" id="ARBA00022827"/>
    </source>
</evidence>
<dbReference type="InterPro" id="IPR006094">
    <property type="entry name" value="Oxid_FAD_bind_N"/>
</dbReference>
<gene>
    <name evidence="6" type="ORF">GME2950_g</name>
</gene>
<reference evidence="6" key="1">
    <citation type="journal article" date="2013" name="Microbiol. Res.">
        <title>Genes encoding FAD-binding proteins in Volvariella volvacea exhibit differential expression in homokaryons and heterokaryons.</title>
        <authorList>
            <person name="Meng L."/>
            <person name="Yan J."/>
            <person name="Xie B."/>
            <person name="Li Y."/>
            <person name="Chen B."/>
            <person name="Liu S."/>
            <person name="Li D."/>
            <person name="Yang Z."/>
            <person name="Zeng X."/>
            <person name="Deng Y."/>
            <person name="Jiang Y."/>
        </authorList>
    </citation>
    <scope>NUCLEOTIDE SEQUENCE</scope>
    <source>
        <strain evidence="6">PYd21</strain>
    </source>
</reference>
<dbReference type="InterPro" id="IPR016166">
    <property type="entry name" value="FAD-bd_PCMH"/>
</dbReference>
<evidence type="ECO:0000256" key="4">
    <source>
        <dbReference type="ARBA" id="ARBA00023002"/>
    </source>
</evidence>
<dbReference type="InterPro" id="IPR036318">
    <property type="entry name" value="FAD-bd_PCMH-like_sf"/>
</dbReference>
<evidence type="ECO:0000256" key="1">
    <source>
        <dbReference type="ARBA" id="ARBA00005466"/>
    </source>
</evidence>
<evidence type="ECO:0000313" key="6">
    <source>
        <dbReference type="EMBL" id="AGK29877.1"/>
    </source>
</evidence>
<evidence type="ECO:0000259" key="5">
    <source>
        <dbReference type="PROSITE" id="PS51387"/>
    </source>
</evidence>
<accession>M9Z699</accession>
<comment type="similarity">
    <text evidence="1">Belongs to the oxygen-dependent FAD-linked oxidoreductase family.</text>
</comment>
<keyword evidence="3" id="KW-0274">FAD</keyword>
<dbReference type="SUPFAM" id="SSF56176">
    <property type="entry name" value="FAD-binding/transporter-associated domain-like"/>
    <property type="match status" value="1"/>
</dbReference>
<name>M9Z699_9AGAR</name>
<keyword evidence="4" id="KW-0560">Oxidoreductase</keyword>
<dbReference type="GO" id="GO:0071949">
    <property type="term" value="F:FAD binding"/>
    <property type="evidence" value="ECO:0007669"/>
    <property type="project" value="InterPro"/>
</dbReference>
<proteinExistence type="inferred from homology"/>
<dbReference type="PANTHER" id="PTHR42973">
    <property type="entry name" value="BINDING OXIDOREDUCTASE, PUTATIVE (AFU_ORTHOLOGUE AFUA_1G17690)-RELATED"/>
    <property type="match status" value="1"/>
</dbReference>
<dbReference type="Pfam" id="PF01565">
    <property type="entry name" value="FAD_binding_4"/>
    <property type="match status" value="1"/>
</dbReference>
<dbReference type="Gene3D" id="3.30.465.10">
    <property type="match status" value="1"/>
</dbReference>